<feature type="region of interest" description="Disordered" evidence="1">
    <location>
        <begin position="31"/>
        <end position="53"/>
    </location>
</feature>
<evidence type="ECO:0000256" key="1">
    <source>
        <dbReference type="SAM" id="MobiDB-lite"/>
    </source>
</evidence>
<dbReference type="OrthoDB" id="6231473at2759"/>
<dbReference type="EMBL" id="JTDF01014184">
    <property type="protein sequence ID" value="KAF8563140.1"/>
    <property type="molecule type" value="Genomic_DNA"/>
</dbReference>
<keyword evidence="3" id="KW-1185">Reference proteome</keyword>
<evidence type="ECO:0000313" key="2">
    <source>
        <dbReference type="EMBL" id="KAF8563140.1"/>
    </source>
</evidence>
<gene>
    <name evidence="2" type="ORF">P879_07833</name>
</gene>
<feature type="compositionally biased region" description="Polar residues" evidence="1">
    <location>
        <begin position="43"/>
        <end position="53"/>
    </location>
</feature>
<evidence type="ECO:0000313" key="3">
    <source>
        <dbReference type="Proteomes" id="UP000699462"/>
    </source>
</evidence>
<accession>A0A8T0D5M8</accession>
<dbReference type="Proteomes" id="UP000699462">
    <property type="component" value="Unassembled WGS sequence"/>
</dbReference>
<organism evidence="2 3">
    <name type="scientific">Paragonimus westermani</name>
    <dbReference type="NCBI Taxonomy" id="34504"/>
    <lineage>
        <taxon>Eukaryota</taxon>
        <taxon>Metazoa</taxon>
        <taxon>Spiralia</taxon>
        <taxon>Lophotrochozoa</taxon>
        <taxon>Platyhelminthes</taxon>
        <taxon>Trematoda</taxon>
        <taxon>Digenea</taxon>
        <taxon>Plagiorchiida</taxon>
        <taxon>Troglotremata</taxon>
        <taxon>Troglotrematidae</taxon>
        <taxon>Paragonimus</taxon>
    </lineage>
</organism>
<name>A0A8T0D5M8_9TREM</name>
<proteinExistence type="predicted"/>
<dbReference type="AlphaFoldDB" id="A0A8T0D5M8"/>
<sequence>MPSMTPIQKCKSCSHVDQTSTNVSHLTLRTSTNSLISPDKRQANPNSSGVVSSRSHKWKSTGCVVTRYSEQSLMSLLDSQGANEACRSKLYRHFGFGTGAEGSEWHKSGPWLKIQHHLVNIILGKMDYDVTETMHNIRLLVGSSLETYIPAYCERNVFPKTMYNLRQPLQTLQGSELLEKLGAVWHTFFTVTVPTISLIFSILPTTQNVFESMLLRLFLRDIVQKVNFWEAFADASYLDPKIKHMCYIIFTFCQKNIQRDDLLRYNAILVDHITRSNGRQSK</sequence>
<reference evidence="2 3" key="1">
    <citation type="submission" date="2019-07" db="EMBL/GenBank/DDBJ databases">
        <title>Annotation for the trematode Paragonimus westermani.</title>
        <authorList>
            <person name="Choi Y.-J."/>
        </authorList>
    </citation>
    <scope>NUCLEOTIDE SEQUENCE [LARGE SCALE GENOMIC DNA]</scope>
    <source>
        <strain evidence="2">180907_Pwestermani</strain>
    </source>
</reference>
<protein>
    <submittedName>
        <fullName evidence="2">Uncharacterized protein</fullName>
    </submittedName>
</protein>
<comment type="caution">
    <text evidence="2">The sequence shown here is derived from an EMBL/GenBank/DDBJ whole genome shotgun (WGS) entry which is preliminary data.</text>
</comment>